<gene>
    <name evidence="2" type="ORF">GLOINDRAFT_21084</name>
</gene>
<reference evidence="2" key="1">
    <citation type="submission" date="2013-07" db="EMBL/GenBank/DDBJ databases">
        <title>The genome of an arbuscular mycorrhizal fungus provides insights into the evolution of the oldest plant symbiosis.</title>
        <authorList>
            <consortium name="DOE Joint Genome Institute"/>
            <person name="Tisserant E."/>
            <person name="Malbreil M."/>
            <person name="Kuo A."/>
            <person name="Kohler A."/>
            <person name="Symeonidi A."/>
            <person name="Balestrini R."/>
            <person name="Charron P."/>
            <person name="Duensing N."/>
            <person name="Frei-dit-Frey N."/>
            <person name="Gianinazzi-Pearson V."/>
            <person name="Gilbert B."/>
            <person name="Handa Y."/>
            <person name="Hijri M."/>
            <person name="Kaul R."/>
            <person name="Kawaguchi M."/>
            <person name="Krajinski F."/>
            <person name="Lammers P."/>
            <person name="Lapierre D."/>
            <person name="Masclaux F.G."/>
            <person name="Murat C."/>
            <person name="Morin E."/>
            <person name="Ndikumana S."/>
            <person name="Pagni M."/>
            <person name="Petitpierre D."/>
            <person name="Requena N."/>
            <person name="Rosikiewicz P."/>
            <person name="Riley R."/>
            <person name="Saito K."/>
            <person name="San Clemente H."/>
            <person name="Shapiro H."/>
            <person name="van Tuinen D."/>
            <person name="Becard G."/>
            <person name="Bonfante P."/>
            <person name="Paszkowski U."/>
            <person name="Shachar-Hill Y."/>
            <person name="Young J.P."/>
            <person name="Sanders I.R."/>
            <person name="Henrissat B."/>
            <person name="Rensing S.A."/>
            <person name="Grigoriev I.V."/>
            <person name="Corradi N."/>
            <person name="Roux C."/>
            <person name="Martin F."/>
        </authorList>
    </citation>
    <scope>NUCLEOTIDE SEQUENCE</scope>
    <source>
        <strain evidence="2">DAOM 197198</strain>
    </source>
</reference>
<sequence length="263" mass="30795">MCKILKESSIQALYSPAGEYEFQGNLSWINQDTEQKLEEFRRFVIRLRTKYNFDLNSIYNMDKTPVWFDMAGNITVNNKGDKTVHIRTTGNDKNHFTVVLTCSADEIKYPPICIFKGKQLPCGEVILKDFLFKFRMSENLSKEPAMMVYDSFRDHLEESVKTKFKQHNFQLAEWHEWMCKASAGLTTGNLKRVKISDVCSWIKRLWDAISDQIIFNSFKKCAISNLLDGSEDDMVYEKIDKLIEEYEKENLEELDDNDEIVDN</sequence>
<protein>
    <recommendedName>
        <fullName evidence="3">DDE-1 domain-containing protein</fullName>
    </recommendedName>
</protein>
<name>U9UR95_RHIID</name>
<dbReference type="AlphaFoldDB" id="U9UR95"/>
<evidence type="ECO:0000256" key="1">
    <source>
        <dbReference type="SAM" id="Coils"/>
    </source>
</evidence>
<dbReference type="HOGENOM" id="CLU_1058231_0_0_1"/>
<evidence type="ECO:0000313" key="2">
    <source>
        <dbReference type="EMBL" id="ESA18086.1"/>
    </source>
</evidence>
<proteinExistence type="predicted"/>
<keyword evidence="1" id="KW-0175">Coiled coil</keyword>
<accession>U9UR95</accession>
<feature type="coiled-coil region" evidence="1">
    <location>
        <begin position="236"/>
        <end position="263"/>
    </location>
</feature>
<dbReference type="eggNOG" id="KOG3105">
    <property type="taxonomic scope" value="Eukaryota"/>
</dbReference>
<organism evidence="2">
    <name type="scientific">Rhizophagus irregularis (strain DAOM 181602 / DAOM 197198 / MUCL 43194)</name>
    <name type="common">Arbuscular mycorrhizal fungus</name>
    <name type="synonym">Glomus intraradices</name>
    <dbReference type="NCBI Taxonomy" id="747089"/>
    <lineage>
        <taxon>Eukaryota</taxon>
        <taxon>Fungi</taxon>
        <taxon>Fungi incertae sedis</taxon>
        <taxon>Mucoromycota</taxon>
        <taxon>Glomeromycotina</taxon>
        <taxon>Glomeromycetes</taxon>
        <taxon>Glomerales</taxon>
        <taxon>Glomeraceae</taxon>
        <taxon>Rhizophagus</taxon>
    </lineage>
</organism>
<evidence type="ECO:0008006" key="3">
    <source>
        <dbReference type="Google" id="ProtNLM"/>
    </source>
</evidence>
<dbReference type="EMBL" id="KI279543">
    <property type="protein sequence ID" value="ESA18086.1"/>
    <property type="molecule type" value="Genomic_DNA"/>
</dbReference>